<organism evidence="2 3">
    <name type="scientific">Streptomyces albiaxialis</name>
    <dbReference type="NCBI Taxonomy" id="329523"/>
    <lineage>
        <taxon>Bacteria</taxon>
        <taxon>Bacillati</taxon>
        <taxon>Actinomycetota</taxon>
        <taxon>Actinomycetes</taxon>
        <taxon>Kitasatosporales</taxon>
        <taxon>Streptomycetaceae</taxon>
        <taxon>Streptomyces</taxon>
    </lineage>
</organism>
<name>A0ABN2W5E7_9ACTN</name>
<dbReference type="Proteomes" id="UP001500016">
    <property type="component" value="Unassembled WGS sequence"/>
</dbReference>
<comment type="caution">
    <text evidence="2">The sequence shown here is derived from an EMBL/GenBank/DDBJ whole genome shotgun (WGS) entry which is preliminary data.</text>
</comment>
<proteinExistence type="predicted"/>
<dbReference type="EMBL" id="BAAAPE010000012">
    <property type="protein sequence ID" value="GAA2084102.1"/>
    <property type="molecule type" value="Genomic_DNA"/>
</dbReference>
<dbReference type="Pfam" id="PF04149">
    <property type="entry name" value="DUF397"/>
    <property type="match status" value="1"/>
</dbReference>
<accession>A0ABN2W5E7</accession>
<protein>
    <recommendedName>
        <fullName evidence="1">DUF397 domain-containing protein</fullName>
    </recommendedName>
</protein>
<reference evidence="2 3" key="1">
    <citation type="journal article" date="2019" name="Int. J. Syst. Evol. Microbiol.">
        <title>The Global Catalogue of Microorganisms (GCM) 10K type strain sequencing project: providing services to taxonomists for standard genome sequencing and annotation.</title>
        <authorList>
            <consortium name="The Broad Institute Genomics Platform"/>
            <consortium name="The Broad Institute Genome Sequencing Center for Infectious Disease"/>
            <person name="Wu L."/>
            <person name="Ma J."/>
        </authorList>
    </citation>
    <scope>NUCLEOTIDE SEQUENCE [LARGE SCALE GENOMIC DNA]</scope>
    <source>
        <strain evidence="2 3">JCM 15478</strain>
    </source>
</reference>
<dbReference type="InterPro" id="IPR007278">
    <property type="entry name" value="DUF397"/>
</dbReference>
<sequence>MNAPIHWQKSSFSGGDDGNACVELARTGNTLHLRESDEPENVLAPSARALSGLLAHLKGEERG</sequence>
<evidence type="ECO:0000313" key="3">
    <source>
        <dbReference type="Proteomes" id="UP001500016"/>
    </source>
</evidence>
<evidence type="ECO:0000313" key="2">
    <source>
        <dbReference type="EMBL" id="GAA2084102.1"/>
    </source>
</evidence>
<keyword evidence="3" id="KW-1185">Reference proteome</keyword>
<gene>
    <name evidence="2" type="ORF">GCM10009801_44970</name>
</gene>
<dbReference type="RefSeq" id="WP_344530965.1">
    <property type="nucleotide sequence ID" value="NZ_BAAAPE010000012.1"/>
</dbReference>
<evidence type="ECO:0000259" key="1">
    <source>
        <dbReference type="Pfam" id="PF04149"/>
    </source>
</evidence>
<feature type="domain" description="DUF397" evidence="1">
    <location>
        <begin position="6"/>
        <end position="58"/>
    </location>
</feature>